<keyword evidence="1" id="KW-1133">Transmembrane helix</keyword>
<evidence type="ECO:0008006" key="4">
    <source>
        <dbReference type="Google" id="ProtNLM"/>
    </source>
</evidence>
<accession>A0ABV9T1J3</accession>
<feature type="transmembrane region" description="Helical" evidence="1">
    <location>
        <begin position="37"/>
        <end position="55"/>
    </location>
</feature>
<feature type="transmembrane region" description="Helical" evidence="1">
    <location>
        <begin position="221"/>
        <end position="239"/>
    </location>
</feature>
<feature type="transmembrane region" description="Helical" evidence="1">
    <location>
        <begin position="298"/>
        <end position="322"/>
    </location>
</feature>
<proteinExistence type="predicted"/>
<dbReference type="Proteomes" id="UP001595818">
    <property type="component" value="Unassembled WGS sequence"/>
</dbReference>
<gene>
    <name evidence="2" type="ORF">ACFPFU_11765</name>
</gene>
<dbReference type="RefSeq" id="WP_377064701.1">
    <property type="nucleotide sequence ID" value="NZ_JBHSJJ010000006.1"/>
</dbReference>
<feature type="transmembrane region" description="Helical" evidence="1">
    <location>
        <begin position="329"/>
        <end position="350"/>
    </location>
</feature>
<evidence type="ECO:0000313" key="2">
    <source>
        <dbReference type="EMBL" id="MFC4872367.1"/>
    </source>
</evidence>
<evidence type="ECO:0000313" key="3">
    <source>
        <dbReference type="Proteomes" id="UP001595818"/>
    </source>
</evidence>
<keyword evidence="3" id="KW-1185">Reference proteome</keyword>
<organism evidence="2 3">
    <name type="scientific">Negadavirga shengliensis</name>
    <dbReference type="NCBI Taxonomy" id="1389218"/>
    <lineage>
        <taxon>Bacteria</taxon>
        <taxon>Pseudomonadati</taxon>
        <taxon>Bacteroidota</taxon>
        <taxon>Cytophagia</taxon>
        <taxon>Cytophagales</taxon>
        <taxon>Cyclobacteriaceae</taxon>
        <taxon>Negadavirga</taxon>
    </lineage>
</organism>
<keyword evidence="1" id="KW-0812">Transmembrane</keyword>
<feature type="transmembrane region" description="Helical" evidence="1">
    <location>
        <begin position="362"/>
        <end position="380"/>
    </location>
</feature>
<protein>
    <recommendedName>
        <fullName evidence="4">Dolichyl-phosphate-mannose-protein mannosyltransferase</fullName>
    </recommendedName>
</protein>
<name>A0ABV9T1J3_9BACT</name>
<dbReference type="EMBL" id="JBHSJJ010000006">
    <property type="protein sequence ID" value="MFC4872367.1"/>
    <property type="molecule type" value="Genomic_DNA"/>
</dbReference>
<evidence type="ECO:0000256" key="1">
    <source>
        <dbReference type="SAM" id="Phobius"/>
    </source>
</evidence>
<sequence>MDFIILALVLGGVTWSNHRLAKKQHFSTFSIWSLQGLWVYHLLFSWIFYRFIVLYGGDAQSYWALTADTSRTGDTWMAHWGLGTFFIQWLNYLPAGILGIGFLTGNLLYAALSFIGFRELLCMVRDSSVTFGKSWREKAWVLLLFTPNVHFWTAGIGKEALLWLGLVWVLKGFIQFPRNWIYLSAGILLTFLTRPFSSLIVLTVLLVVLPFQNIFRPYRKWAVMTSALLLLSIAAYKWFQGYTQFGFSSSWVTAMFQEQMAFLRTFNAGSEVPMETYSFPEKLWTVWFRPIWEHEGGIWFLAASLENSFALLLFSLGIWGLIFRKRKTVPLFLIAGSAVGILMCLLYAFTLNNLGIMMRMKSIYMIIFYMTAYFLFLSEGGTKRKGVMR</sequence>
<comment type="caution">
    <text evidence="2">The sequence shown here is derived from an EMBL/GenBank/DDBJ whole genome shotgun (WGS) entry which is preliminary data.</text>
</comment>
<reference evidence="3" key="1">
    <citation type="journal article" date="2019" name="Int. J. Syst. Evol. Microbiol.">
        <title>The Global Catalogue of Microorganisms (GCM) 10K type strain sequencing project: providing services to taxonomists for standard genome sequencing and annotation.</title>
        <authorList>
            <consortium name="The Broad Institute Genomics Platform"/>
            <consortium name="The Broad Institute Genome Sequencing Center for Infectious Disease"/>
            <person name="Wu L."/>
            <person name="Ma J."/>
        </authorList>
    </citation>
    <scope>NUCLEOTIDE SEQUENCE [LARGE SCALE GENOMIC DNA]</scope>
    <source>
        <strain evidence="3">CGMCC 4.7466</strain>
    </source>
</reference>
<feature type="transmembrane region" description="Helical" evidence="1">
    <location>
        <begin position="180"/>
        <end position="209"/>
    </location>
</feature>
<keyword evidence="1" id="KW-0472">Membrane</keyword>
<feature type="transmembrane region" description="Helical" evidence="1">
    <location>
        <begin position="98"/>
        <end position="118"/>
    </location>
</feature>